<feature type="compositionally biased region" description="Basic and acidic residues" evidence="1">
    <location>
        <begin position="1"/>
        <end position="19"/>
    </location>
</feature>
<reference evidence="2 3" key="1">
    <citation type="submission" date="2015-01" db="EMBL/GenBank/DDBJ databases">
        <title>Genome of Sphingomonas taxi strain 30a.</title>
        <authorList>
            <person name="Eevers N."/>
            <person name="Van Hamme J."/>
            <person name="Bottos E."/>
            <person name="Weyens N."/>
            <person name="Vangronsveld J."/>
        </authorList>
    </citation>
    <scope>NUCLEOTIDE SEQUENCE [LARGE SCALE GENOMIC DNA]</scope>
    <source>
        <strain evidence="2 3">30a</strain>
    </source>
</reference>
<comment type="caution">
    <text evidence="2">The sequence shown here is derived from an EMBL/GenBank/DDBJ whole genome shotgun (WGS) entry which is preliminary data.</text>
</comment>
<dbReference type="PATRIC" id="fig|1549858.7.peg.33"/>
<evidence type="ECO:0000256" key="1">
    <source>
        <dbReference type="SAM" id="MobiDB-lite"/>
    </source>
</evidence>
<gene>
    <name evidence="2" type="ORF">SR41_04325</name>
</gene>
<evidence type="ECO:0000313" key="2">
    <source>
        <dbReference type="EMBL" id="KIU29249.1"/>
    </source>
</evidence>
<name>A0A0D1KY55_9SPHN</name>
<sequence length="80" mass="8481">MADNPRTDTARDTDDRDLIKGMIPAGEADAGSAGGALAQEVGSQDDLTRAIDDPEGHDRVTKQDDIDHGQARPADRGPNR</sequence>
<feature type="region of interest" description="Disordered" evidence="1">
    <location>
        <begin position="1"/>
        <end position="80"/>
    </location>
</feature>
<evidence type="ECO:0000313" key="3">
    <source>
        <dbReference type="Proteomes" id="UP000033203"/>
    </source>
</evidence>
<organism evidence="2 3">
    <name type="scientific">Sphingomonas melonis</name>
    <dbReference type="NCBI Taxonomy" id="152682"/>
    <lineage>
        <taxon>Bacteria</taxon>
        <taxon>Pseudomonadati</taxon>
        <taxon>Pseudomonadota</taxon>
        <taxon>Alphaproteobacteria</taxon>
        <taxon>Sphingomonadales</taxon>
        <taxon>Sphingomonadaceae</taxon>
        <taxon>Sphingomonas</taxon>
    </lineage>
</organism>
<dbReference type="Proteomes" id="UP000033203">
    <property type="component" value="Unassembled WGS sequence"/>
</dbReference>
<dbReference type="EMBL" id="JXTP01000018">
    <property type="protein sequence ID" value="KIU29249.1"/>
    <property type="molecule type" value="Genomic_DNA"/>
</dbReference>
<accession>A0A0D1KY55</accession>
<feature type="compositionally biased region" description="Basic and acidic residues" evidence="1">
    <location>
        <begin position="46"/>
        <end position="80"/>
    </location>
</feature>
<protein>
    <submittedName>
        <fullName evidence="2">Uncharacterized protein</fullName>
    </submittedName>
</protein>
<proteinExistence type="predicted"/>
<dbReference type="AlphaFoldDB" id="A0A0D1KY55"/>
<feature type="compositionally biased region" description="Low complexity" evidence="1">
    <location>
        <begin position="25"/>
        <end position="38"/>
    </location>
</feature>